<dbReference type="InterPro" id="IPR002711">
    <property type="entry name" value="HNH"/>
</dbReference>
<sequence>MLRAWTVSRYGKATYEKLRNYLRPGTVKLSNGKERHESWFFKTKDGFTLWKHNWTPIVRHTLIRPDATLYDGNWTYWATRKGQAIETPTRVAKLLKKQKGRRTWCGPYFTSSDLVEVDHTVPRSQGGKDEYKNLQLLHRHTRDDKTSNSHFGNSTAIGWDV</sequence>
<evidence type="ECO:0000313" key="2">
    <source>
        <dbReference type="EMBL" id="GCE96917.1"/>
    </source>
</evidence>
<comment type="caution">
    <text evidence="2">The sequence shown here is derived from an EMBL/GenBank/DDBJ whole genome shotgun (WGS) entry which is preliminary data.</text>
</comment>
<name>A0A5M3TE79_LIMPL</name>
<dbReference type="Gene3D" id="1.10.30.50">
    <property type="match status" value="1"/>
</dbReference>
<dbReference type="Proteomes" id="UP000326169">
    <property type="component" value="Unassembled WGS sequence"/>
</dbReference>
<dbReference type="Pfam" id="PF01844">
    <property type="entry name" value="HNH"/>
    <property type="match status" value="1"/>
</dbReference>
<evidence type="ECO:0000259" key="1">
    <source>
        <dbReference type="SMART" id="SM00507"/>
    </source>
</evidence>
<keyword evidence="3" id="KW-1185">Reference proteome</keyword>
<organism evidence="2 3">
    <name type="scientific">Limnospira platensis NIES-46</name>
    <dbReference type="NCBI Taxonomy" id="1236695"/>
    <lineage>
        <taxon>Bacteria</taxon>
        <taxon>Bacillati</taxon>
        <taxon>Cyanobacteriota</taxon>
        <taxon>Cyanophyceae</taxon>
        <taxon>Oscillatoriophycideae</taxon>
        <taxon>Oscillatoriales</taxon>
        <taxon>Sirenicapillariaceae</taxon>
        <taxon>Limnospira</taxon>
    </lineage>
</organism>
<dbReference type="SMART" id="SM00507">
    <property type="entry name" value="HNHc"/>
    <property type="match status" value="1"/>
</dbReference>
<protein>
    <recommendedName>
        <fullName evidence="1">HNH nuclease domain-containing protein</fullName>
    </recommendedName>
</protein>
<gene>
    <name evidence="2" type="ORF">NIES46_49920</name>
</gene>
<accession>A0A5M3TE79</accession>
<evidence type="ECO:0000313" key="3">
    <source>
        <dbReference type="Proteomes" id="UP000326169"/>
    </source>
</evidence>
<proteinExistence type="predicted"/>
<dbReference type="CDD" id="cd00085">
    <property type="entry name" value="HNHc"/>
    <property type="match status" value="1"/>
</dbReference>
<feature type="domain" description="HNH nuclease" evidence="1">
    <location>
        <begin position="90"/>
        <end position="143"/>
    </location>
</feature>
<reference evidence="2 3" key="1">
    <citation type="journal article" date="2019" name="J Genomics">
        <title>The Draft Genome of a Hydrogen-producing Cyanobacterium, Arthrospira platensis NIES-46.</title>
        <authorList>
            <person name="Suzuki S."/>
            <person name="Yamaguchi H."/>
            <person name="Kawachi M."/>
        </authorList>
    </citation>
    <scope>NUCLEOTIDE SEQUENCE [LARGE SCALE GENOMIC DNA]</scope>
    <source>
        <strain evidence="2 3">NIES-46</strain>
    </source>
</reference>
<dbReference type="EMBL" id="BIMW01000300">
    <property type="protein sequence ID" value="GCE96917.1"/>
    <property type="molecule type" value="Genomic_DNA"/>
</dbReference>
<dbReference type="InterPro" id="IPR003615">
    <property type="entry name" value="HNH_nuc"/>
</dbReference>